<name>F1YTP4_9PROT</name>
<gene>
    <name evidence="2" type="ORF">APO_1393</name>
</gene>
<organism evidence="2 3">
    <name type="scientific">Acetobacter pomorum DM001</name>
    <dbReference type="NCBI Taxonomy" id="945681"/>
    <lineage>
        <taxon>Bacteria</taxon>
        <taxon>Pseudomonadati</taxon>
        <taxon>Pseudomonadota</taxon>
        <taxon>Alphaproteobacteria</taxon>
        <taxon>Acetobacterales</taxon>
        <taxon>Acetobacteraceae</taxon>
        <taxon>Acetobacter</taxon>
    </lineage>
</organism>
<feature type="signal peptide" evidence="1">
    <location>
        <begin position="1"/>
        <end position="19"/>
    </location>
</feature>
<keyword evidence="1" id="KW-0732">Signal</keyword>
<evidence type="ECO:0000313" key="3">
    <source>
        <dbReference type="Proteomes" id="UP000018454"/>
    </source>
</evidence>
<comment type="caution">
    <text evidence="2">The sequence shown here is derived from an EMBL/GenBank/DDBJ whole genome shotgun (WGS) entry which is preliminary data.</text>
</comment>
<dbReference type="Proteomes" id="UP000018454">
    <property type="component" value="Unassembled WGS sequence"/>
</dbReference>
<dbReference type="AlphaFoldDB" id="F1YTP4"/>
<evidence type="ECO:0000313" key="2">
    <source>
        <dbReference type="EMBL" id="EGE47759.1"/>
    </source>
</evidence>
<reference evidence="2 3" key="1">
    <citation type="journal article" date="2011" name="Science">
        <title>Drosophila microbiome modulates host developmental and metabolic homeostasis via insulin signaling.</title>
        <authorList>
            <person name="Shin S.C."/>
            <person name="Kim S.H."/>
            <person name="You H."/>
            <person name="Kim B."/>
            <person name="Kim A.C."/>
            <person name="Lee K.A."/>
            <person name="Yoon J.H."/>
            <person name="Ryu J.H."/>
            <person name="Lee W.J."/>
        </authorList>
    </citation>
    <scope>NUCLEOTIDE SEQUENCE [LARGE SCALE GENOMIC DNA]</scope>
    <source>
        <strain evidence="2 3">DM001</strain>
    </source>
</reference>
<dbReference type="RefSeq" id="WP_006116483.1">
    <property type="nucleotide sequence ID" value="NZ_AEUP01000026.1"/>
</dbReference>
<dbReference type="EMBL" id="AEUP01000026">
    <property type="protein sequence ID" value="EGE47759.1"/>
    <property type="molecule type" value="Genomic_DNA"/>
</dbReference>
<accession>F1YTP4</accession>
<proteinExistence type="predicted"/>
<feature type="chain" id="PRO_5003277445" evidence="1">
    <location>
        <begin position="20"/>
        <end position="58"/>
    </location>
</feature>
<evidence type="ECO:0000256" key="1">
    <source>
        <dbReference type="SAM" id="SignalP"/>
    </source>
</evidence>
<sequence length="58" mass="6009">MIAAWFLVAWGTASGSAHIVLPMASELACEAAAHTLAVQGGWENHACVRSGFPEKAGK</sequence>
<protein>
    <submittedName>
        <fullName evidence="2">Uncharacterized protein</fullName>
    </submittedName>
</protein>